<dbReference type="PANTHER" id="PTHR43537:SF24">
    <property type="entry name" value="GLUCONATE OPERON TRANSCRIPTIONAL REPRESSOR"/>
    <property type="match status" value="1"/>
</dbReference>
<keyword evidence="2 5" id="KW-0238">DNA-binding</keyword>
<evidence type="ECO:0000256" key="1">
    <source>
        <dbReference type="ARBA" id="ARBA00023015"/>
    </source>
</evidence>
<organism evidence="5 6">
    <name type="scientific">Kutzneria viridogrisea</name>
    <dbReference type="NCBI Taxonomy" id="47990"/>
    <lineage>
        <taxon>Bacteria</taxon>
        <taxon>Bacillati</taxon>
        <taxon>Actinomycetota</taxon>
        <taxon>Actinomycetes</taxon>
        <taxon>Pseudonocardiales</taxon>
        <taxon>Pseudonocardiaceae</taxon>
        <taxon>Kutzneria</taxon>
    </lineage>
</organism>
<keyword evidence="6" id="KW-1185">Reference proteome</keyword>
<dbReference type="EMBL" id="JACJID010000004">
    <property type="protein sequence ID" value="MBA8927885.1"/>
    <property type="molecule type" value="Genomic_DNA"/>
</dbReference>
<dbReference type="InterPro" id="IPR000524">
    <property type="entry name" value="Tscrpt_reg_HTH_GntR"/>
</dbReference>
<sequence length="227" mass="24063">MPSLTPLGPAATRSEEVADAIRAAILSGHLRPGDTLVERRLADQLGVSKTPVREALISLAASGLVVLTPTRGSTVRELDAQALRQVYDVRLLLEPWAVSTTAGGQDPGPAVRARRALETARGLLADPDHAELSLVNREFHRALYTGCGNPFVSATLDGVRDLSALAAVSLVWSQPSWRTEFEEHERILDAVEGGDAATAAALTREHIERSGQRAAAAVTAPSTPATR</sequence>
<dbReference type="SMART" id="SM00895">
    <property type="entry name" value="FCD"/>
    <property type="match status" value="1"/>
</dbReference>
<protein>
    <submittedName>
        <fullName evidence="5">DNA-binding GntR family transcriptional regulator</fullName>
    </submittedName>
</protein>
<proteinExistence type="predicted"/>
<evidence type="ECO:0000259" key="4">
    <source>
        <dbReference type="PROSITE" id="PS50949"/>
    </source>
</evidence>
<dbReference type="Gene3D" id="1.20.120.530">
    <property type="entry name" value="GntR ligand-binding domain-like"/>
    <property type="match status" value="1"/>
</dbReference>
<dbReference type="PROSITE" id="PS50949">
    <property type="entry name" value="HTH_GNTR"/>
    <property type="match status" value="1"/>
</dbReference>
<feature type="domain" description="HTH gntR-type" evidence="4">
    <location>
        <begin position="11"/>
        <end position="78"/>
    </location>
</feature>
<keyword evidence="3" id="KW-0804">Transcription</keyword>
<dbReference type="GO" id="GO:0003677">
    <property type="term" value="F:DNA binding"/>
    <property type="evidence" value="ECO:0007669"/>
    <property type="project" value="UniProtKB-KW"/>
</dbReference>
<dbReference type="InterPro" id="IPR036388">
    <property type="entry name" value="WH-like_DNA-bd_sf"/>
</dbReference>
<evidence type="ECO:0000256" key="3">
    <source>
        <dbReference type="ARBA" id="ARBA00023163"/>
    </source>
</evidence>
<dbReference type="SUPFAM" id="SSF48008">
    <property type="entry name" value="GntR ligand-binding domain-like"/>
    <property type="match status" value="1"/>
</dbReference>
<keyword evidence="1" id="KW-0805">Transcription regulation</keyword>
<dbReference type="InterPro" id="IPR036390">
    <property type="entry name" value="WH_DNA-bd_sf"/>
</dbReference>
<accession>A0ABR6BMG7</accession>
<dbReference type="SUPFAM" id="SSF46785">
    <property type="entry name" value="Winged helix' DNA-binding domain"/>
    <property type="match status" value="1"/>
</dbReference>
<dbReference type="PANTHER" id="PTHR43537">
    <property type="entry name" value="TRANSCRIPTIONAL REGULATOR, GNTR FAMILY"/>
    <property type="match status" value="1"/>
</dbReference>
<dbReference type="Pfam" id="PF07729">
    <property type="entry name" value="FCD"/>
    <property type="match status" value="1"/>
</dbReference>
<dbReference type="Proteomes" id="UP000517916">
    <property type="component" value="Unassembled WGS sequence"/>
</dbReference>
<evidence type="ECO:0000313" key="6">
    <source>
        <dbReference type="Proteomes" id="UP000517916"/>
    </source>
</evidence>
<dbReference type="Gene3D" id="1.10.10.10">
    <property type="entry name" value="Winged helix-like DNA-binding domain superfamily/Winged helix DNA-binding domain"/>
    <property type="match status" value="1"/>
</dbReference>
<dbReference type="InterPro" id="IPR011711">
    <property type="entry name" value="GntR_C"/>
</dbReference>
<evidence type="ECO:0000313" key="5">
    <source>
        <dbReference type="EMBL" id="MBA8927885.1"/>
    </source>
</evidence>
<name>A0ABR6BMG7_9PSEU</name>
<dbReference type="SMART" id="SM00345">
    <property type="entry name" value="HTH_GNTR"/>
    <property type="match status" value="1"/>
</dbReference>
<gene>
    <name evidence="5" type="ORF">BC739_005102</name>
</gene>
<dbReference type="InterPro" id="IPR008920">
    <property type="entry name" value="TF_FadR/GntR_C"/>
</dbReference>
<dbReference type="RefSeq" id="WP_025357012.1">
    <property type="nucleotide sequence ID" value="NZ_BAAABQ010000023.1"/>
</dbReference>
<evidence type="ECO:0000256" key="2">
    <source>
        <dbReference type="ARBA" id="ARBA00023125"/>
    </source>
</evidence>
<dbReference type="Pfam" id="PF00392">
    <property type="entry name" value="GntR"/>
    <property type="match status" value="1"/>
</dbReference>
<reference evidence="5 6" key="1">
    <citation type="submission" date="2020-08" db="EMBL/GenBank/DDBJ databases">
        <title>Genomic Encyclopedia of Archaeal and Bacterial Type Strains, Phase II (KMG-II): from individual species to whole genera.</title>
        <authorList>
            <person name="Goeker M."/>
        </authorList>
    </citation>
    <scope>NUCLEOTIDE SEQUENCE [LARGE SCALE GENOMIC DNA]</scope>
    <source>
        <strain evidence="5 6">DSM 43850</strain>
    </source>
</reference>
<dbReference type="CDD" id="cd07377">
    <property type="entry name" value="WHTH_GntR"/>
    <property type="match status" value="1"/>
</dbReference>
<dbReference type="PRINTS" id="PR00035">
    <property type="entry name" value="HTHGNTR"/>
</dbReference>
<comment type="caution">
    <text evidence="5">The sequence shown here is derived from an EMBL/GenBank/DDBJ whole genome shotgun (WGS) entry which is preliminary data.</text>
</comment>